<reference evidence="1 2" key="1">
    <citation type="submission" date="2020-08" db="EMBL/GenBank/DDBJ databases">
        <title>Genomic Encyclopedia of Type Strains, Phase IV (KMG-IV): sequencing the most valuable type-strain genomes for metagenomic binning, comparative biology and taxonomic classification.</title>
        <authorList>
            <person name="Goeker M."/>
        </authorList>
    </citation>
    <scope>NUCLEOTIDE SEQUENCE [LARGE SCALE GENOMIC DNA]</scope>
    <source>
        <strain evidence="1 2">DSM 102134</strain>
    </source>
</reference>
<name>A0A7W9YZS6_9HYPH</name>
<sequence length="46" mass="5081">MTRYFPAISSRGMLAIPLLPGNLRGEIFTGTPFSLIAFNVVPSWLK</sequence>
<dbReference type="Proteomes" id="UP000535501">
    <property type="component" value="Unassembled WGS sequence"/>
</dbReference>
<evidence type="ECO:0000313" key="2">
    <source>
        <dbReference type="Proteomes" id="UP000535501"/>
    </source>
</evidence>
<gene>
    <name evidence="1" type="ORF">HNQ75_003409</name>
</gene>
<organism evidence="1 2">
    <name type="scientific">Pseudorhizobium flavum</name>
    <dbReference type="NCBI Taxonomy" id="1335061"/>
    <lineage>
        <taxon>Bacteria</taxon>
        <taxon>Pseudomonadati</taxon>
        <taxon>Pseudomonadota</taxon>
        <taxon>Alphaproteobacteria</taxon>
        <taxon>Hyphomicrobiales</taxon>
        <taxon>Rhizobiaceae</taxon>
        <taxon>Rhizobium/Agrobacterium group</taxon>
        <taxon>Pseudorhizobium</taxon>
    </lineage>
</organism>
<protein>
    <submittedName>
        <fullName evidence="1">Uncharacterized protein</fullName>
    </submittedName>
</protein>
<comment type="caution">
    <text evidence="1">The sequence shown here is derived from an EMBL/GenBank/DDBJ whole genome shotgun (WGS) entry which is preliminary data.</text>
</comment>
<accession>A0A7W9YZS6</accession>
<dbReference type="EMBL" id="JACHEJ010000009">
    <property type="protein sequence ID" value="MBB6181422.1"/>
    <property type="molecule type" value="Genomic_DNA"/>
</dbReference>
<keyword evidence="2" id="KW-1185">Reference proteome</keyword>
<evidence type="ECO:0000313" key="1">
    <source>
        <dbReference type="EMBL" id="MBB6181422.1"/>
    </source>
</evidence>
<proteinExistence type="predicted"/>
<dbReference type="AlphaFoldDB" id="A0A7W9YZS6"/>